<comment type="pathway">
    <text evidence="2 9">Amino-acid biosynthesis; L-tryptophan biosynthesis; L-tryptophan from chorismate: step 3/5.</text>
</comment>
<evidence type="ECO:0000256" key="7">
    <source>
        <dbReference type="ARBA" id="ARBA00023141"/>
    </source>
</evidence>
<evidence type="ECO:0000259" key="10">
    <source>
        <dbReference type="Pfam" id="PF00697"/>
    </source>
</evidence>
<sequence length="191" mass="19593">MTQVKVCGLMTEADVALVNALRPDLVGFVLAVGRHQKTTAEVLSLAKQVAPGIRRVAVVVAPDFDQLAVLASAGAIDTVQFHRPATLAQVQQARALGLQTIARIAADAPRTLADVALVDAGDGSGETLDWRALPVLAQPLMLAGGLDATNVAQAIALVHPAIVDASSRLETGGAKDPAKVAAFIAAARNAE</sequence>
<evidence type="ECO:0000313" key="12">
    <source>
        <dbReference type="Proteomes" id="UP001597192"/>
    </source>
</evidence>
<comment type="similarity">
    <text evidence="9">Belongs to the TrpF family.</text>
</comment>
<dbReference type="InterPro" id="IPR001240">
    <property type="entry name" value="PRAI_dom"/>
</dbReference>
<dbReference type="Proteomes" id="UP001597192">
    <property type="component" value="Unassembled WGS sequence"/>
</dbReference>
<evidence type="ECO:0000256" key="4">
    <source>
        <dbReference type="ARBA" id="ARBA00022272"/>
    </source>
</evidence>
<keyword evidence="7 9" id="KW-0057">Aromatic amino acid biosynthesis</keyword>
<evidence type="ECO:0000256" key="9">
    <source>
        <dbReference type="HAMAP-Rule" id="MF_00135"/>
    </source>
</evidence>
<protein>
    <recommendedName>
        <fullName evidence="4 9">N-(5'-phosphoribosyl)anthranilate isomerase</fullName>
        <shortName evidence="9">PRAI</shortName>
        <ecNumber evidence="3 9">5.3.1.24</ecNumber>
    </recommendedName>
</protein>
<dbReference type="InterPro" id="IPR013785">
    <property type="entry name" value="Aldolase_TIM"/>
</dbReference>
<dbReference type="PANTHER" id="PTHR42894">
    <property type="entry name" value="N-(5'-PHOSPHORIBOSYL)ANTHRANILATE ISOMERASE"/>
    <property type="match status" value="1"/>
</dbReference>
<dbReference type="Pfam" id="PF00697">
    <property type="entry name" value="PRAI"/>
    <property type="match status" value="1"/>
</dbReference>
<dbReference type="InterPro" id="IPR011060">
    <property type="entry name" value="RibuloseP-bd_barrel"/>
</dbReference>
<dbReference type="PANTHER" id="PTHR42894:SF1">
    <property type="entry name" value="N-(5'-PHOSPHORIBOSYL)ANTHRANILATE ISOMERASE"/>
    <property type="match status" value="1"/>
</dbReference>
<evidence type="ECO:0000256" key="6">
    <source>
        <dbReference type="ARBA" id="ARBA00022822"/>
    </source>
</evidence>
<dbReference type="SUPFAM" id="SSF51366">
    <property type="entry name" value="Ribulose-phoshate binding barrel"/>
    <property type="match status" value="1"/>
</dbReference>
<dbReference type="Gene3D" id="3.20.20.70">
    <property type="entry name" value="Aldolase class I"/>
    <property type="match status" value="1"/>
</dbReference>
<keyword evidence="6 9" id="KW-0822">Tryptophan biosynthesis</keyword>
<keyword evidence="8 9" id="KW-0413">Isomerase</keyword>
<reference evidence="12" key="1">
    <citation type="journal article" date="2019" name="Int. J. Syst. Evol. Microbiol.">
        <title>The Global Catalogue of Microorganisms (GCM) 10K type strain sequencing project: providing services to taxonomists for standard genome sequencing and annotation.</title>
        <authorList>
            <consortium name="The Broad Institute Genomics Platform"/>
            <consortium name="The Broad Institute Genome Sequencing Center for Infectious Disease"/>
            <person name="Wu L."/>
            <person name="Ma J."/>
        </authorList>
    </citation>
    <scope>NUCLEOTIDE SEQUENCE [LARGE SCALE GENOMIC DNA]</scope>
    <source>
        <strain evidence="12">CCM 8947</strain>
    </source>
</reference>
<evidence type="ECO:0000256" key="5">
    <source>
        <dbReference type="ARBA" id="ARBA00022605"/>
    </source>
</evidence>
<accession>A0ABW4CKN4</accession>
<evidence type="ECO:0000313" key="11">
    <source>
        <dbReference type="EMBL" id="MFD1431414.1"/>
    </source>
</evidence>
<dbReference type="RefSeq" id="WP_125697089.1">
    <property type="nucleotide sequence ID" value="NZ_JBHTOG010000005.1"/>
</dbReference>
<keyword evidence="12" id="KW-1185">Reference proteome</keyword>
<keyword evidence="5 9" id="KW-0028">Amino-acid biosynthesis</keyword>
<gene>
    <name evidence="9" type="primary">trpF</name>
    <name evidence="11" type="ORF">ACFQ47_01650</name>
</gene>
<dbReference type="GO" id="GO:0016853">
    <property type="term" value="F:isomerase activity"/>
    <property type="evidence" value="ECO:0007669"/>
    <property type="project" value="UniProtKB-KW"/>
</dbReference>
<dbReference type="InterPro" id="IPR044643">
    <property type="entry name" value="TrpF_fam"/>
</dbReference>
<comment type="catalytic activity">
    <reaction evidence="1 9">
        <text>N-(5-phospho-beta-D-ribosyl)anthranilate = 1-(2-carboxyphenylamino)-1-deoxy-D-ribulose 5-phosphate</text>
        <dbReference type="Rhea" id="RHEA:21540"/>
        <dbReference type="ChEBI" id="CHEBI:18277"/>
        <dbReference type="ChEBI" id="CHEBI:58613"/>
        <dbReference type="EC" id="5.3.1.24"/>
    </reaction>
</comment>
<dbReference type="EMBL" id="JBHTOG010000005">
    <property type="protein sequence ID" value="MFD1431414.1"/>
    <property type="molecule type" value="Genomic_DNA"/>
</dbReference>
<feature type="domain" description="N-(5'phosphoribosyl) anthranilate isomerase (PRAI)" evidence="10">
    <location>
        <begin position="4"/>
        <end position="185"/>
    </location>
</feature>
<dbReference type="EC" id="5.3.1.24" evidence="3 9"/>
<organism evidence="11 12">
    <name type="scientific">Lacticaseibacillus yichunensis</name>
    <dbReference type="NCBI Taxonomy" id="2486015"/>
    <lineage>
        <taxon>Bacteria</taxon>
        <taxon>Bacillati</taxon>
        <taxon>Bacillota</taxon>
        <taxon>Bacilli</taxon>
        <taxon>Lactobacillales</taxon>
        <taxon>Lactobacillaceae</taxon>
        <taxon>Lacticaseibacillus</taxon>
    </lineage>
</organism>
<evidence type="ECO:0000256" key="8">
    <source>
        <dbReference type="ARBA" id="ARBA00023235"/>
    </source>
</evidence>
<dbReference type="HAMAP" id="MF_00135">
    <property type="entry name" value="PRAI"/>
    <property type="match status" value="1"/>
</dbReference>
<evidence type="ECO:0000256" key="3">
    <source>
        <dbReference type="ARBA" id="ARBA00012572"/>
    </source>
</evidence>
<evidence type="ECO:0000256" key="1">
    <source>
        <dbReference type="ARBA" id="ARBA00001164"/>
    </source>
</evidence>
<name>A0ABW4CKN4_9LACO</name>
<evidence type="ECO:0000256" key="2">
    <source>
        <dbReference type="ARBA" id="ARBA00004664"/>
    </source>
</evidence>
<dbReference type="CDD" id="cd00405">
    <property type="entry name" value="PRAI"/>
    <property type="match status" value="1"/>
</dbReference>
<proteinExistence type="inferred from homology"/>
<comment type="caution">
    <text evidence="11">The sequence shown here is derived from an EMBL/GenBank/DDBJ whole genome shotgun (WGS) entry which is preliminary data.</text>
</comment>